<feature type="domain" description="F-box" evidence="1">
    <location>
        <begin position="23"/>
        <end position="55"/>
    </location>
</feature>
<evidence type="ECO:0000259" key="1">
    <source>
        <dbReference type="Pfam" id="PF00646"/>
    </source>
</evidence>
<accession>A0AAD8SL16</accession>
<dbReference type="InterPro" id="IPR055357">
    <property type="entry name" value="LRR_At1g61320_AtMIF1"/>
</dbReference>
<reference evidence="3" key="1">
    <citation type="submission" date="2023-07" db="EMBL/GenBank/DDBJ databases">
        <title>A chromosome-level genome assembly of Lolium multiflorum.</title>
        <authorList>
            <person name="Chen Y."/>
            <person name="Copetti D."/>
            <person name="Kolliker R."/>
            <person name="Studer B."/>
        </authorList>
    </citation>
    <scope>NUCLEOTIDE SEQUENCE</scope>
    <source>
        <strain evidence="3">02402/16</strain>
        <tissue evidence="3">Leaf</tissue>
    </source>
</reference>
<evidence type="ECO:0000259" key="2">
    <source>
        <dbReference type="Pfam" id="PF23622"/>
    </source>
</evidence>
<dbReference type="SUPFAM" id="SSF52047">
    <property type="entry name" value="RNI-like"/>
    <property type="match status" value="1"/>
</dbReference>
<dbReference type="Gene3D" id="3.80.10.10">
    <property type="entry name" value="Ribonuclease Inhibitor"/>
    <property type="match status" value="1"/>
</dbReference>
<dbReference type="InterPro" id="IPR036047">
    <property type="entry name" value="F-box-like_dom_sf"/>
</dbReference>
<sequence>MFVTCILVKALQKLLVRKKEDRFSELPDALLLNILERLGTFDAVRACVLSNHLMKLPAMLSRISIDFFYISGEYVDPNYLEFDDMVRANRAVADLTDKILTTGPPQLTIRELNLTFVLRLDDCLSIGRSVARAMGTRKLNTVQFKILTEKHDLVCEDCTPADLLSFGKQLNAFLAACPDAFAGLAILELQSLRFGESDLPNILATCKRLEYLILEHCDAGIGSTLKFEHDQLVELKIMYGEYETVELHRLPKLQRVTCETWDHDGSPLVFGFVPHLSKLSLINHITSNKTLRLSKLLANVPDICDLHLDFESEKIWVRPESPRVLTPVLDKLRTVNLDNIREGCDISWTMFMLEAAPSLEELCVTVWDHWCKRVPYRAHSKKKYVKWKSPDSDFKHDNLAKLTIFGFQPDSNFMGYVTCVVEAAPRIMEVSLHDRKVCDICVKDGVEVCPSGYPRTSEEKDSCIKKITGGLVIGSPTVIHFRS</sequence>
<proteinExistence type="predicted"/>
<dbReference type="InterPro" id="IPR032675">
    <property type="entry name" value="LRR_dom_sf"/>
</dbReference>
<comment type="caution">
    <text evidence="3">The sequence shown here is derived from an EMBL/GenBank/DDBJ whole genome shotgun (WGS) entry which is preliminary data.</text>
</comment>
<dbReference type="InterPro" id="IPR001810">
    <property type="entry name" value="F-box_dom"/>
</dbReference>
<gene>
    <name evidence="3" type="ORF">QYE76_071113</name>
</gene>
<dbReference type="AlphaFoldDB" id="A0AAD8SL16"/>
<dbReference type="EMBL" id="JAUUTY010000004">
    <property type="protein sequence ID" value="KAK1653308.1"/>
    <property type="molecule type" value="Genomic_DNA"/>
</dbReference>
<evidence type="ECO:0008006" key="5">
    <source>
        <dbReference type="Google" id="ProtNLM"/>
    </source>
</evidence>
<keyword evidence="4" id="KW-1185">Reference proteome</keyword>
<dbReference type="Pfam" id="PF00646">
    <property type="entry name" value="F-box"/>
    <property type="match status" value="1"/>
</dbReference>
<evidence type="ECO:0000313" key="4">
    <source>
        <dbReference type="Proteomes" id="UP001231189"/>
    </source>
</evidence>
<dbReference type="InterPro" id="IPR044997">
    <property type="entry name" value="F-box_plant"/>
</dbReference>
<name>A0AAD8SL16_LOLMU</name>
<protein>
    <recommendedName>
        <fullName evidence="5">F-box domain-containing protein</fullName>
    </recommendedName>
</protein>
<organism evidence="3 4">
    <name type="scientific">Lolium multiflorum</name>
    <name type="common">Italian ryegrass</name>
    <name type="synonym">Lolium perenne subsp. multiflorum</name>
    <dbReference type="NCBI Taxonomy" id="4521"/>
    <lineage>
        <taxon>Eukaryota</taxon>
        <taxon>Viridiplantae</taxon>
        <taxon>Streptophyta</taxon>
        <taxon>Embryophyta</taxon>
        <taxon>Tracheophyta</taxon>
        <taxon>Spermatophyta</taxon>
        <taxon>Magnoliopsida</taxon>
        <taxon>Liliopsida</taxon>
        <taxon>Poales</taxon>
        <taxon>Poaceae</taxon>
        <taxon>BOP clade</taxon>
        <taxon>Pooideae</taxon>
        <taxon>Poodae</taxon>
        <taxon>Poeae</taxon>
        <taxon>Poeae Chloroplast Group 2 (Poeae type)</taxon>
        <taxon>Loliodinae</taxon>
        <taxon>Loliinae</taxon>
        <taxon>Lolium</taxon>
    </lineage>
</organism>
<dbReference type="Proteomes" id="UP001231189">
    <property type="component" value="Unassembled WGS sequence"/>
</dbReference>
<dbReference type="SUPFAM" id="SSF81383">
    <property type="entry name" value="F-box domain"/>
    <property type="match status" value="1"/>
</dbReference>
<dbReference type="Pfam" id="PF23622">
    <property type="entry name" value="LRR_At1g61320_AtMIF1"/>
    <property type="match status" value="1"/>
</dbReference>
<evidence type="ECO:0000313" key="3">
    <source>
        <dbReference type="EMBL" id="KAK1653308.1"/>
    </source>
</evidence>
<dbReference type="PANTHER" id="PTHR32153">
    <property type="entry name" value="OJ000223_09.16 PROTEIN"/>
    <property type="match status" value="1"/>
</dbReference>
<feature type="domain" description="At1g61320/AtMIF1 LRR" evidence="2">
    <location>
        <begin position="181"/>
        <end position="451"/>
    </location>
</feature>